<name>A0ABS6ENJ1_9FIRM</name>
<dbReference type="RefSeq" id="WP_216468760.1">
    <property type="nucleotide sequence ID" value="NZ_JAHLQI010000001.1"/>
</dbReference>
<dbReference type="SMART" id="SM00646">
    <property type="entry name" value="Ami_3"/>
    <property type="match status" value="1"/>
</dbReference>
<organism evidence="3 4">
    <name type="scientific">Butyricicoccus intestinisimiae</name>
    <dbReference type="NCBI Taxonomy" id="2841509"/>
    <lineage>
        <taxon>Bacteria</taxon>
        <taxon>Bacillati</taxon>
        <taxon>Bacillota</taxon>
        <taxon>Clostridia</taxon>
        <taxon>Eubacteriales</taxon>
        <taxon>Butyricicoccaceae</taxon>
        <taxon>Butyricicoccus</taxon>
    </lineage>
</organism>
<evidence type="ECO:0000256" key="1">
    <source>
        <dbReference type="ARBA" id="ARBA00022801"/>
    </source>
</evidence>
<evidence type="ECO:0000313" key="3">
    <source>
        <dbReference type="EMBL" id="MBU5489147.1"/>
    </source>
</evidence>
<feature type="domain" description="MurNAc-LAA" evidence="2">
    <location>
        <begin position="106"/>
        <end position="229"/>
    </location>
</feature>
<proteinExistence type="predicted"/>
<sequence>MWRKKRVILAAIIVLAVLSVVFPYYNQTMLFLAFAPHHNQNTLVLDAGHGGIDGGAVAEDGTAEQDINLAIVQKCQALAEFFGIRTVLTRTDRNSLQYDPNQTVRYNKIQDIHARETRTNQTQNPIFISVHLNKFSDSRYTGAQTFWSKNNPEGQLLAQSIQKQLTNGLHPEKQRTAKQAPDSVYLMKHLTCPAMIVECGFLSNREETERLKQDGYQKKLSVCVINGYLNYLEG</sequence>
<gene>
    <name evidence="3" type="ORF">KQI75_00655</name>
</gene>
<dbReference type="GO" id="GO:0008745">
    <property type="term" value="F:N-acetylmuramoyl-L-alanine amidase activity"/>
    <property type="evidence" value="ECO:0007669"/>
    <property type="project" value="UniProtKB-EC"/>
</dbReference>
<protein>
    <submittedName>
        <fullName evidence="3">N-acetylmuramoyl-L-alanine amidase</fullName>
        <ecNumber evidence="3">3.5.1.28</ecNumber>
    </submittedName>
</protein>
<comment type="caution">
    <text evidence="3">The sequence shown here is derived from an EMBL/GenBank/DDBJ whole genome shotgun (WGS) entry which is preliminary data.</text>
</comment>
<dbReference type="InterPro" id="IPR050695">
    <property type="entry name" value="N-acetylmuramoyl_amidase_3"/>
</dbReference>
<dbReference type="InterPro" id="IPR002508">
    <property type="entry name" value="MurNAc-LAA_cat"/>
</dbReference>
<evidence type="ECO:0000259" key="2">
    <source>
        <dbReference type="SMART" id="SM00646"/>
    </source>
</evidence>
<dbReference type="EMBL" id="JAHLQI010000001">
    <property type="protein sequence ID" value="MBU5489147.1"/>
    <property type="molecule type" value="Genomic_DNA"/>
</dbReference>
<dbReference type="PANTHER" id="PTHR30404:SF0">
    <property type="entry name" value="N-ACETYLMURAMOYL-L-ALANINE AMIDASE AMIC"/>
    <property type="match status" value="1"/>
</dbReference>
<dbReference type="Proteomes" id="UP000783588">
    <property type="component" value="Unassembled WGS sequence"/>
</dbReference>
<keyword evidence="1 3" id="KW-0378">Hydrolase</keyword>
<reference evidence="3 4" key="1">
    <citation type="submission" date="2021-06" db="EMBL/GenBank/DDBJ databases">
        <authorList>
            <person name="Sun Q."/>
            <person name="Li D."/>
        </authorList>
    </citation>
    <scope>NUCLEOTIDE SEQUENCE [LARGE SCALE GENOMIC DNA]</scope>
    <source>
        <strain evidence="3 4">MSJd-7</strain>
    </source>
</reference>
<evidence type="ECO:0000313" key="4">
    <source>
        <dbReference type="Proteomes" id="UP000783588"/>
    </source>
</evidence>
<dbReference type="PANTHER" id="PTHR30404">
    <property type="entry name" value="N-ACETYLMURAMOYL-L-ALANINE AMIDASE"/>
    <property type="match status" value="1"/>
</dbReference>
<accession>A0ABS6ENJ1</accession>
<dbReference type="Pfam" id="PF01520">
    <property type="entry name" value="Amidase_3"/>
    <property type="match status" value="1"/>
</dbReference>
<dbReference type="CDD" id="cd02696">
    <property type="entry name" value="MurNAc-LAA"/>
    <property type="match status" value="1"/>
</dbReference>
<keyword evidence="4" id="KW-1185">Reference proteome</keyword>
<dbReference type="EC" id="3.5.1.28" evidence="3"/>